<proteinExistence type="predicted"/>
<dbReference type="OMA" id="INGVPFW"/>
<reference evidence="3 4" key="1">
    <citation type="submission" date="2014-11" db="EMBL/GenBank/DDBJ databases">
        <title>Genetic blueprint of the zoonotic pathogen Toxocara canis.</title>
        <authorList>
            <person name="Zhu X.-Q."/>
            <person name="Korhonen P.K."/>
            <person name="Cai H."/>
            <person name="Young N.D."/>
            <person name="Nejsum P."/>
            <person name="von Samson-Himmelstjerna G."/>
            <person name="Boag P.R."/>
            <person name="Tan P."/>
            <person name="Li Q."/>
            <person name="Min J."/>
            <person name="Yang Y."/>
            <person name="Wang X."/>
            <person name="Fang X."/>
            <person name="Hall R.S."/>
            <person name="Hofmann A."/>
            <person name="Sternberg P.W."/>
            <person name="Jex A.R."/>
            <person name="Gasser R.B."/>
        </authorList>
    </citation>
    <scope>NUCLEOTIDE SEQUENCE [LARGE SCALE GENOMIC DNA]</scope>
    <source>
        <strain evidence="3">PN_DK_2014</strain>
    </source>
</reference>
<feature type="compositionally biased region" description="Basic and acidic residues" evidence="2">
    <location>
        <begin position="247"/>
        <end position="269"/>
    </location>
</feature>
<feature type="region of interest" description="Disordered" evidence="2">
    <location>
        <begin position="222"/>
        <end position="274"/>
    </location>
</feature>
<name>A0A0B2UUT7_TOXCA</name>
<dbReference type="OrthoDB" id="5824153at2759"/>
<dbReference type="EMBL" id="JPKZ01003146">
    <property type="protein sequence ID" value="KHN73163.1"/>
    <property type="molecule type" value="Genomic_DNA"/>
</dbReference>
<dbReference type="InterPro" id="IPR008569">
    <property type="entry name" value="DUF851"/>
</dbReference>
<evidence type="ECO:0000313" key="4">
    <source>
        <dbReference type="Proteomes" id="UP000031036"/>
    </source>
</evidence>
<dbReference type="AlphaFoldDB" id="A0A0B2UUT7"/>
<dbReference type="Proteomes" id="UP000031036">
    <property type="component" value="Unassembled WGS sequence"/>
</dbReference>
<comment type="caution">
    <text evidence="3">The sequence shown here is derived from an EMBL/GenBank/DDBJ whole genome shotgun (WGS) entry which is preliminary data.</text>
</comment>
<keyword evidence="4" id="KW-1185">Reference proteome</keyword>
<evidence type="ECO:0000256" key="2">
    <source>
        <dbReference type="SAM" id="MobiDB-lite"/>
    </source>
</evidence>
<evidence type="ECO:0000313" key="3">
    <source>
        <dbReference type="EMBL" id="KHN73163.1"/>
    </source>
</evidence>
<organism evidence="3 4">
    <name type="scientific">Toxocara canis</name>
    <name type="common">Canine roundworm</name>
    <dbReference type="NCBI Taxonomy" id="6265"/>
    <lineage>
        <taxon>Eukaryota</taxon>
        <taxon>Metazoa</taxon>
        <taxon>Ecdysozoa</taxon>
        <taxon>Nematoda</taxon>
        <taxon>Chromadorea</taxon>
        <taxon>Rhabditida</taxon>
        <taxon>Spirurina</taxon>
        <taxon>Ascaridomorpha</taxon>
        <taxon>Ascaridoidea</taxon>
        <taxon>Toxocaridae</taxon>
        <taxon>Toxocara</taxon>
    </lineage>
</organism>
<protein>
    <submittedName>
        <fullName evidence="3">Uncharacterized protein</fullName>
    </submittedName>
</protein>
<gene>
    <name evidence="3" type="ORF">Tcan_15183</name>
</gene>
<feature type="coiled-coil region" evidence="1">
    <location>
        <begin position="94"/>
        <end position="124"/>
    </location>
</feature>
<evidence type="ECO:0000256" key="1">
    <source>
        <dbReference type="SAM" id="Coils"/>
    </source>
</evidence>
<sequence>MRFRRFVSAKRIKTDLVPVCFYLHDDFTWVTTEVMLRKLGNIIHIQWVEMGWVKKIFKREGNETNEQAQQPVQVAAPASSGAPGIQPAFTGEQMRKALAAYKERKKARQKAREEEARYVEFRKAEVLAKFHPTVGTLRSTDEAFPKRRRGSMGFGERKAHYLAIRPKPIYATWLGRRRNTPVIEAKAPPVAMAAAVDMTDHSALPDSSSTTGRDIGQDLKGEEYEESGATDSTSKSSLTSSSKGSPKAKDKTKDKSAVTQAKSKEKSDIKGMSCYGKNADNPLVNGTPFWVLFPPPDDDDMTDDDLPVDMDILEQVCTGKKALDPRPYNKTVFDPFGPVSKMKADDVLFDRDTILFSNTVESVIRLQPEGDEKPKPRTPIPRKLTWSKNISVTTFNVKDRRPKEKRTPVIEPLKDIKREKKVVAQ</sequence>
<accession>A0A0B2UUT7</accession>
<feature type="compositionally biased region" description="Low complexity" evidence="2">
    <location>
        <begin position="230"/>
        <end position="245"/>
    </location>
</feature>
<dbReference type="Pfam" id="PF05867">
    <property type="entry name" value="DUF851"/>
    <property type="match status" value="1"/>
</dbReference>
<keyword evidence="1" id="KW-0175">Coiled coil</keyword>